<feature type="compositionally biased region" description="Low complexity" evidence="1">
    <location>
        <begin position="20"/>
        <end position="29"/>
    </location>
</feature>
<dbReference type="EMBL" id="RSCD01000003">
    <property type="protein sequence ID" value="RSH93730.1"/>
    <property type="molecule type" value="Genomic_DNA"/>
</dbReference>
<dbReference type="PANTHER" id="PTHR13016:SF0">
    <property type="entry name" value="AMME SYNDROME CANDIDATE GENE 1 PROTEIN"/>
    <property type="match status" value="1"/>
</dbReference>
<sequence length="292" mass="31360">MSSTSPTPPLTADPTPSPSPASITQPSTPATAAQLCTELHALYCVDVLAAHFEKREPIDPPFDNHEERLALFVTWNTSHHLRPNKKPALRGCIGNFAPMPLAQGLREYAIISAFEDHRFPPITASELPLLSCSVSLLTPFTPIPHPLDWTPGLHGIHLTFPSPLSPSRTLSATYLPEICPDQGWTKEETVLSAIAKAGYRQPVVVGDEVWRSLKVKVYGSSKGASSYRDFETFKKRIGSGSGAGADGSGAQNGMPPGTKRKDKIKTPTTTPAIKSLPNGDVPSEHGSESLPN</sequence>
<feature type="domain" description="AMMECR1" evidence="2">
    <location>
        <begin position="29"/>
        <end position="234"/>
    </location>
</feature>
<dbReference type="Gene3D" id="3.30.1490.150">
    <property type="entry name" value="Hypothetical protein ph0010, domain 2"/>
    <property type="match status" value="1"/>
</dbReference>
<keyword evidence="4" id="KW-1185">Reference proteome</keyword>
<protein>
    <recommendedName>
        <fullName evidence="2">AMMECR1 domain-containing protein</fullName>
    </recommendedName>
</protein>
<dbReference type="PROSITE" id="PS51112">
    <property type="entry name" value="AMMECR1"/>
    <property type="match status" value="1"/>
</dbReference>
<dbReference type="Gene3D" id="3.30.700.20">
    <property type="entry name" value="Hypothetical protein ph0010, domain 1"/>
    <property type="match status" value="1"/>
</dbReference>
<name>A0A427YRM5_9TREE</name>
<dbReference type="Pfam" id="PF01871">
    <property type="entry name" value="AMMECR1"/>
    <property type="match status" value="1"/>
</dbReference>
<dbReference type="PANTHER" id="PTHR13016">
    <property type="entry name" value="AMMECR1 HOMOLOG"/>
    <property type="match status" value="1"/>
</dbReference>
<evidence type="ECO:0000259" key="2">
    <source>
        <dbReference type="PROSITE" id="PS51112"/>
    </source>
</evidence>
<evidence type="ECO:0000256" key="1">
    <source>
        <dbReference type="SAM" id="MobiDB-lite"/>
    </source>
</evidence>
<feature type="compositionally biased region" description="Pro residues" evidence="1">
    <location>
        <begin position="1"/>
        <end position="19"/>
    </location>
</feature>
<evidence type="ECO:0000313" key="3">
    <source>
        <dbReference type="EMBL" id="RSH93730.1"/>
    </source>
</evidence>
<dbReference type="InterPro" id="IPR027485">
    <property type="entry name" value="AMMECR1_N"/>
</dbReference>
<feature type="region of interest" description="Disordered" evidence="1">
    <location>
        <begin position="1"/>
        <end position="29"/>
    </location>
</feature>
<dbReference type="SUPFAM" id="SSF143447">
    <property type="entry name" value="AMMECR1-like"/>
    <property type="match status" value="1"/>
</dbReference>
<dbReference type="AlphaFoldDB" id="A0A427YRM5"/>
<feature type="compositionally biased region" description="Basic and acidic residues" evidence="1">
    <location>
        <begin position="282"/>
        <end position="292"/>
    </location>
</feature>
<dbReference type="InterPro" id="IPR023473">
    <property type="entry name" value="AMMECR1"/>
</dbReference>
<dbReference type="InterPro" id="IPR036071">
    <property type="entry name" value="AMMECR1_dom_sf"/>
</dbReference>
<dbReference type="NCBIfam" id="TIGR00296">
    <property type="entry name" value="TIGR00296 family protein"/>
    <property type="match status" value="1"/>
</dbReference>
<accession>A0A427YRM5</accession>
<dbReference type="Proteomes" id="UP000279259">
    <property type="component" value="Unassembled WGS sequence"/>
</dbReference>
<proteinExistence type="predicted"/>
<gene>
    <name evidence="3" type="ORF">EHS25_006378</name>
</gene>
<dbReference type="STRING" id="1890683.A0A427YRM5"/>
<reference evidence="3 4" key="1">
    <citation type="submission" date="2018-11" db="EMBL/GenBank/DDBJ databases">
        <title>Genome sequence of Saitozyma podzolica DSM 27192.</title>
        <authorList>
            <person name="Aliyu H."/>
            <person name="Gorte O."/>
            <person name="Ochsenreither K."/>
        </authorList>
    </citation>
    <scope>NUCLEOTIDE SEQUENCE [LARGE SCALE GENOMIC DNA]</scope>
    <source>
        <strain evidence="3 4">DSM 27192</strain>
    </source>
</reference>
<dbReference type="OrthoDB" id="24630at2759"/>
<comment type="caution">
    <text evidence="3">The sequence shown here is derived from an EMBL/GenBank/DDBJ whole genome shotgun (WGS) entry which is preliminary data.</text>
</comment>
<dbReference type="InterPro" id="IPR002733">
    <property type="entry name" value="AMMECR1_domain"/>
</dbReference>
<feature type="region of interest" description="Disordered" evidence="1">
    <location>
        <begin position="238"/>
        <end position="292"/>
    </location>
</feature>
<evidence type="ECO:0000313" key="4">
    <source>
        <dbReference type="Proteomes" id="UP000279259"/>
    </source>
</evidence>
<organism evidence="3 4">
    <name type="scientific">Saitozyma podzolica</name>
    <dbReference type="NCBI Taxonomy" id="1890683"/>
    <lineage>
        <taxon>Eukaryota</taxon>
        <taxon>Fungi</taxon>
        <taxon>Dikarya</taxon>
        <taxon>Basidiomycota</taxon>
        <taxon>Agaricomycotina</taxon>
        <taxon>Tremellomycetes</taxon>
        <taxon>Tremellales</taxon>
        <taxon>Trimorphomycetaceae</taxon>
        <taxon>Saitozyma</taxon>
    </lineage>
</organism>